<dbReference type="AlphaFoldDB" id="A0A2D3WD26"/>
<dbReference type="PANTHER" id="PTHR44809:SF1">
    <property type="entry name" value="PROTEIN O-MANNOSYL-TRANSFERASE TMTC1"/>
    <property type="match status" value="1"/>
</dbReference>
<dbReference type="NCBIfam" id="NF033920">
    <property type="entry name" value="C39_PA2778_fam"/>
    <property type="match status" value="1"/>
</dbReference>
<evidence type="ECO:0000256" key="1">
    <source>
        <dbReference type="PROSITE-ProRule" id="PRU00339"/>
    </source>
</evidence>
<proteinExistence type="predicted"/>
<keyword evidence="1" id="KW-0802">TPR repeat</keyword>
<evidence type="ECO:0000313" key="4">
    <source>
        <dbReference type="EMBL" id="DAB38328.1"/>
    </source>
</evidence>
<comment type="caution">
    <text evidence="4">The sequence shown here is derived from an EMBL/GenBank/DDBJ whole genome shotgun (WGS) entry which is preliminary data.</text>
</comment>
<feature type="chain" id="PRO_5013642586" description="Peptidase C39-like domain-containing protein" evidence="2">
    <location>
        <begin position="25"/>
        <end position="313"/>
    </location>
</feature>
<feature type="repeat" description="TPR" evidence="1">
    <location>
        <begin position="232"/>
        <end position="265"/>
    </location>
</feature>
<dbReference type="Pfam" id="PF13529">
    <property type="entry name" value="Peptidase_C39_2"/>
    <property type="match status" value="1"/>
</dbReference>
<dbReference type="InterPro" id="IPR011990">
    <property type="entry name" value="TPR-like_helical_dom_sf"/>
</dbReference>
<accession>A0A2D3WD26</accession>
<dbReference type="Pfam" id="PF13432">
    <property type="entry name" value="TPR_16"/>
    <property type="match status" value="1"/>
</dbReference>
<dbReference type="PROSITE" id="PS50005">
    <property type="entry name" value="TPR"/>
    <property type="match status" value="1"/>
</dbReference>
<dbReference type="PANTHER" id="PTHR44809">
    <property type="match status" value="1"/>
</dbReference>
<keyword evidence="2" id="KW-0732">Signal</keyword>
<dbReference type="PROSITE" id="PS51257">
    <property type="entry name" value="PROKAR_LIPOPROTEIN"/>
    <property type="match status" value="1"/>
</dbReference>
<dbReference type="InterPro" id="IPR052943">
    <property type="entry name" value="TMTC_O-mannosyl-trnsfr"/>
</dbReference>
<sequence length="313" mass="35610">MATRDYLFFLCATAALFILSGCVAKDPLPQGKVYPSTSINVPFISPRQDLCGSTSIQMVAQYWQANRNYSPKLSLQELDQRTLLPLKGGTLQVELVSTARANGLIAYPLEPNFDALLSELSAHHPVIVLINRSYSWYPMWHYIPVNGYDTTRKEFLTHFSDQPNEPIGIKTFAELWKRSEYWGVVLLPPGEIPASATSKKFLRSVYELEKVGMVEEAIRSYQSALMRWPEDSDIHFILGNSYSRVDRLSEAEESYRRFLLRNPNHPLALNNLALLLSKTGRKTEGLALLDNAVSKDPEVQKMLRETREEILKK</sequence>
<dbReference type="EMBL" id="DLUI01000092">
    <property type="protein sequence ID" value="DAB38328.1"/>
    <property type="molecule type" value="Genomic_DNA"/>
</dbReference>
<dbReference type="Gene3D" id="3.90.70.10">
    <property type="entry name" value="Cysteine proteinases"/>
    <property type="match status" value="1"/>
</dbReference>
<evidence type="ECO:0000313" key="5">
    <source>
        <dbReference type="Proteomes" id="UP000228859"/>
    </source>
</evidence>
<reference evidence="4 5" key="1">
    <citation type="journal article" date="2017" name="Front. Microbiol.">
        <title>Comparative Genomic Analysis of the Class Epsilonproteobacteria and Proposed Reclassification to Epsilonbacteraeota (phyl. nov.).</title>
        <authorList>
            <person name="Waite D.W."/>
            <person name="Vanwonterghem I."/>
            <person name="Rinke C."/>
            <person name="Parks D.H."/>
            <person name="Zhang Y."/>
            <person name="Takai K."/>
            <person name="Sievert S.M."/>
            <person name="Simon J."/>
            <person name="Campbell B.J."/>
            <person name="Hanson T.E."/>
            <person name="Woyke T."/>
            <person name="Klotz M.G."/>
            <person name="Hugenholtz P."/>
        </authorList>
    </citation>
    <scope>NUCLEOTIDE SEQUENCE [LARGE SCALE GENOMIC DNA]</scope>
    <source>
        <strain evidence="4">UBA12443</strain>
    </source>
</reference>
<dbReference type="SMART" id="SM00028">
    <property type="entry name" value="TPR"/>
    <property type="match status" value="3"/>
</dbReference>
<dbReference type="Gene3D" id="1.25.40.10">
    <property type="entry name" value="Tetratricopeptide repeat domain"/>
    <property type="match status" value="1"/>
</dbReference>
<dbReference type="RefSeq" id="WP_294896540.1">
    <property type="nucleotide sequence ID" value="NZ_DLUI01000092.1"/>
</dbReference>
<protein>
    <recommendedName>
        <fullName evidence="3">Peptidase C39-like domain-containing protein</fullName>
    </recommendedName>
</protein>
<feature type="signal peptide" evidence="2">
    <location>
        <begin position="1"/>
        <end position="24"/>
    </location>
</feature>
<organism evidence="4 5">
    <name type="scientific">Sulfuricurvum kujiense</name>
    <dbReference type="NCBI Taxonomy" id="148813"/>
    <lineage>
        <taxon>Bacteria</taxon>
        <taxon>Pseudomonadati</taxon>
        <taxon>Campylobacterota</taxon>
        <taxon>Epsilonproteobacteria</taxon>
        <taxon>Campylobacterales</taxon>
        <taxon>Sulfurimonadaceae</taxon>
        <taxon>Sulfuricurvum</taxon>
    </lineage>
</organism>
<evidence type="ECO:0000256" key="2">
    <source>
        <dbReference type="SAM" id="SignalP"/>
    </source>
</evidence>
<dbReference type="InterPro" id="IPR039564">
    <property type="entry name" value="Peptidase_C39-like"/>
</dbReference>
<feature type="domain" description="Peptidase C39-like" evidence="3">
    <location>
        <begin position="41"/>
        <end position="157"/>
    </location>
</feature>
<name>A0A2D3WD26_9BACT</name>
<gene>
    <name evidence="4" type="ORF">CFH83_06460</name>
</gene>
<evidence type="ECO:0000259" key="3">
    <source>
        <dbReference type="Pfam" id="PF13529"/>
    </source>
</evidence>
<dbReference type="Proteomes" id="UP000228859">
    <property type="component" value="Unassembled WGS sequence"/>
</dbReference>
<dbReference type="InterPro" id="IPR019734">
    <property type="entry name" value="TPR_rpt"/>
</dbReference>
<dbReference type="SUPFAM" id="SSF48452">
    <property type="entry name" value="TPR-like"/>
    <property type="match status" value="1"/>
</dbReference>